<dbReference type="FunFam" id="3.10.129.10:FF:000104">
    <property type="entry name" value="Thioesterase family protein (AFU_orthologue AFUA_2G16350)"/>
    <property type="match status" value="1"/>
</dbReference>
<proteinExistence type="predicted"/>
<dbReference type="Gene3D" id="3.10.129.10">
    <property type="entry name" value="Hotdog Thioesterase"/>
    <property type="match status" value="1"/>
</dbReference>
<dbReference type="Gene3D" id="1.20.1250.20">
    <property type="entry name" value="MFS general substrate transporter like domains"/>
    <property type="match status" value="2"/>
</dbReference>
<dbReference type="OrthoDB" id="2250022at2759"/>
<comment type="caution">
    <text evidence="8">The sequence shown here is derived from an EMBL/GenBank/DDBJ whole genome shotgun (WGS) entry which is preliminary data.</text>
</comment>
<organism evidence="8 9">
    <name type="scientific">Scytalidium lignicola</name>
    <name type="common">Hyphomycete</name>
    <dbReference type="NCBI Taxonomy" id="5539"/>
    <lineage>
        <taxon>Eukaryota</taxon>
        <taxon>Fungi</taxon>
        <taxon>Dikarya</taxon>
        <taxon>Ascomycota</taxon>
        <taxon>Pezizomycotina</taxon>
        <taxon>Leotiomycetes</taxon>
        <taxon>Leotiomycetes incertae sedis</taxon>
        <taxon>Scytalidium</taxon>
    </lineage>
</organism>
<feature type="transmembrane region" description="Helical" evidence="6">
    <location>
        <begin position="331"/>
        <end position="348"/>
    </location>
</feature>
<evidence type="ECO:0000256" key="6">
    <source>
        <dbReference type="SAM" id="Phobius"/>
    </source>
</evidence>
<feature type="transmembrane region" description="Helical" evidence="6">
    <location>
        <begin position="722"/>
        <end position="747"/>
    </location>
</feature>
<dbReference type="PANTHER" id="PTHR43791">
    <property type="entry name" value="PERMEASE-RELATED"/>
    <property type="match status" value="1"/>
</dbReference>
<feature type="transmembrane region" description="Helical" evidence="6">
    <location>
        <begin position="602"/>
        <end position="621"/>
    </location>
</feature>
<feature type="non-terminal residue" evidence="8">
    <location>
        <position position="780"/>
    </location>
</feature>
<dbReference type="InterPro" id="IPR029069">
    <property type="entry name" value="HotDog_dom_sf"/>
</dbReference>
<dbReference type="SUPFAM" id="SSF103473">
    <property type="entry name" value="MFS general substrate transporter"/>
    <property type="match status" value="1"/>
</dbReference>
<feature type="transmembrane region" description="Helical" evidence="6">
    <location>
        <begin position="372"/>
        <end position="394"/>
    </location>
</feature>
<dbReference type="PANTHER" id="PTHR43791:SF92">
    <property type="entry name" value="AGL026WP"/>
    <property type="match status" value="1"/>
</dbReference>
<dbReference type="InterPro" id="IPR011701">
    <property type="entry name" value="MFS"/>
</dbReference>
<evidence type="ECO:0000313" key="8">
    <source>
        <dbReference type="EMBL" id="RFU28539.1"/>
    </source>
</evidence>
<keyword evidence="2" id="KW-0813">Transport</keyword>
<sequence length="780" mass="86241">MANAELKKRKRSDYGFLLEYRTRCNSASRRSDNDMYDHMNNSIYNFLYDSVVNTYLVEHCGLHPPTSSQYGLVVHSHNDYFGSIAFPAVAELALRVNKLGKSSVTYEVALFERGVEEVKSVGEFVHVFVDRETGRPVAILAVELQGTGSPKQAGDPRGLGGIGESVNCRSLSATTITTQASPIAWVDSRQNLVQNCPYPAHSGDCMLGELLSSRASSGWLMMKHPKVASTMANLQFIRCGSWDYDGIQHGQAASSIMASPDRNDSSDISHDVEASYDSKEHVKHLDNENSPVEVVLTNDDAQSRMPQPPEYVRSLSPEERAKAERRLKWKIDLRLLPMIVLMYIMNYLDRNNIASARLAYIEVDLGLHGTQFQTTVSILFVGYLLMQVPSNLYLNKIGKPALYLPGCMILWGIISACTAACQSYGGLVACRFMLGFVEAAYFPGCLYYLSCWYTRKELGFRTAILYSGSLISGAFSGLIAAGITANMDGAMGLRAWRWLFIIEGAITVVIAFSAFFILPNFPRTTTWLTEEERQLAIWRLEEDIGEDDWVDSEHQTFLKGMKLAFLDIKTYVLTILLFGIVAAASVTNFFPTVVATLHYNNIDSLLLTAPPYVLAVITVFLNALHADRTGERFLHIVLPLCVAVFAFILGAATTGTAPRYVAMMLMPSSVYTGYVVALAWISNSLPRPPAKRAAALAFINAVSNTSSIYASYMYPSSAGPRYIVAFSVNCVMAFMAIVASLVLRIMLVRLNNKLDKGIFVEGAINSGLLTAEKRGFRFKV</sequence>
<feature type="transmembrane region" description="Helical" evidence="6">
    <location>
        <begin position="495"/>
        <end position="518"/>
    </location>
</feature>
<reference evidence="8 9" key="1">
    <citation type="submission" date="2018-05" db="EMBL/GenBank/DDBJ databases">
        <title>Draft genome sequence of Scytalidium lignicola DSM 105466, a ubiquitous saprotrophic fungus.</title>
        <authorList>
            <person name="Buettner E."/>
            <person name="Gebauer A.M."/>
            <person name="Hofrichter M."/>
            <person name="Liers C."/>
            <person name="Kellner H."/>
        </authorList>
    </citation>
    <scope>NUCLEOTIDE SEQUENCE [LARGE SCALE GENOMIC DNA]</scope>
    <source>
        <strain evidence="8 9">DSM 105466</strain>
    </source>
</reference>
<feature type="transmembrane region" description="Helical" evidence="6">
    <location>
        <begin position="693"/>
        <end position="710"/>
    </location>
</feature>
<dbReference type="Pfam" id="PF13279">
    <property type="entry name" value="4HBT_2"/>
    <property type="match status" value="1"/>
</dbReference>
<keyword evidence="3 6" id="KW-0812">Transmembrane</keyword>
<dbReference type="FunFam" id="1.20.1250.20:FF:000057">
    <property type="entry name" value="MFS general substrate transporter"/>
    <property type="match status" value="1"/>
</dbReference>
<feature type="transmembrane region" description="Helical" evidence="6">
    <location>
        <begin position="401"/>
        <end position="425"/>
    </location>
</feature>
<feature type="transmembrane region" description="Helical" evidence="6">
    <location>
        <begin position="463"/>
        <end position="483"/>
    </location>
</feature>
<dbReference type="OMA" id="TRCNSAS"/>
<evidence type="ECO:0000256" key="5">
    <source>
        <dbReference type="ARBA" id="ARBA00023136"/>
    </source>
</evidence>
<evidence type="ECO:0000259" key="7">
    <source>
        <dbReference type="PROSITE" id="PS50850"/>
    </source>
</evidence>
<keyword evidence="9" id="KW-1185">Reference proteome</keyword>
<protein>
    <recommendedName>
        <fullName evidence="7">Major facilitator superfamily (MFS) profile domain-containing protein</fullName>
    </recommendedName>
</protein>
<accession>A0A3E2H587</accession>
<feature type="transmembrane region" description="Helical" evidence="6">
    <location>
        <begin position="633"/>
        <end position="654"/>
    </location>
</feature>
<keyword evidence="4 6" id="KW-1133">Transmembrane helix</keyword>
<feature type="non-terminal residue" evidence="8">
    <location>
        <position position="1"/>
    </location>
</feature>
<evidence type="ECO:0000256" key="4">
    <source>
        <dbReference type="ARBA" id="ARBA00022989"/>
    </source>
</evidence>
<dbReference type="Proteomes" id="UP000258309">
    <property type="component" value="Unassembled WGS sequence"/>
</dbReference>
<feature type="transmembrane region" description="Helical" evidence="6">
    <location>
        <begin position="431"/>
        <end position="451"/>
    </location>
</feature>
<evidence type="ECO:0000256" key="2">
    <source>
        <dbReference type="ARBA" id="ARBA00022448"/>
    </source>
</evidence>
<evidence type="ECO:0000313" key="9">
    <source>
        <dbReference type="Proteomes" id="UP000258309"/>
    </source>
</evidence>
<dbReference type="GO" id="GO:0022857">
    <property type="term" value="F:transmembrane transporter activity"/>
    <property type="evidence" value="ECO:0007669"/>
    <property type="project" value="InterPro"/>
</dbReference>
<feature type="domain" description="Major facilitator superfamily (MFS) profile" evidence="7">
    <location>
        <begin position="335"/>
        <end position="751"/>
    </location>
</feature>
<evidence type="ECO:0000256" key="3">
    <source>
        <dbReference type="ARBA" id="ARBA00022692"/>
    </source>
</evidence>
<dbReference type="InterPro" id="IPR020846">
    <property type="entry name" value="MFS_dom"/>
</dbReference>
<dbReference type="SUPFAM" id="SSF54637">
    <property type="entry name" value="Thioesterase/thiol ester dehydrase-isomerase"/>
    <property type="match status" value="1"/>
</dbReference>
<dbReference type="CDD" id="cd00586">
    <property type="entry name" value="4HBT"/>
    <property type="match status" value="1"/>
</dbReference>
<dbReference type="GO" id="GO:0016020">
    <property type="term" value="C:membrane"/>
    <property type="evidence" value="ECO:0007669"/>
    <property type="project" value="UniProtKB-SubCell"/>
</dbReference>
<gene>
    <name evidence="8" type="ORF">B7463_g7807</name>
</gene>
<dbReference type="PROSITE" id="PS50850">
    <property type="entry name" value="MFS"/>
    <property type="match status" value="1"/>
</dbReference>
<feature type="transmembrane region" description="Helical" evidence="6">
    <location>
        <begin position="660"/>
        <end position="681"/>
    </location>
</feature>
<name>A0A3E2H587_SCYLI</name>
<keyword evidence="5 6" id="KW-0472">Membrane</keyword>
<evidence type="ECO:0000256" key="1">
    <source>
        <dbReference type="ARBA" id="ARBA00004141"/>
    </source>
</evidence>
<dbReference type="Pfam" id="PF07690">
    <property type="entry name" value="MFS_1"/>
    <property type="match status" value="1"/>
</dbReference>
<dbReference type="FunFam" id="1.20.1250.20:FF:000013">
    <property type="entry name" value="MFS general substrate transporter"/>
    <property type="match status" value="1"/>
</dbReference>
<dbReference type="AlphaFoldDB" id="A0A3E2H587"/>
<feature type="transmembrane region" description="Helical" evidence="6">
    <location>
        <begin position="571"/>
        <end position="590"/>
    </location>
</feature>
<dbReference type="InterPro" id="IPR036259">
    <property type="entry name" value="MFS_trans_sf"/>
</dbReference>
<comment type="subcellular location">
    <subcellularLocation>
        <location evidence="1">Membrane</location>
        <topology evidence="1">Multi-pass membrane protein</topology>
    </subcellularLocation>
</comment>
<dbReference type="EMBL" id="NCSJ02000160">
    <property type="protein sequence ID" value="RFU28539.1"/>
    <property type="molecule type" value="Genomic_DNA"/>
</dbReference>